<dbReference type="EMBL" id="SODD01000013">
    <property type="protein sequence ID" value="TDW20320.1"/>
    <property type="molecule type" value="Genomic_DNA"/>
</dbReference>
<dbReference type="OrthoDB" id="9779518at2"/>
<dbReference type="RefSeq" id="WP_134169160.1">
    <property type="nucleotide sequence ID" value="NZ_SODD01000013.1"/>
</dbReference>
<comment type="caution">
    <text evidence="1">The sequence shown here is derived from an EMBL/GenBank/DDBJ whole genome shotgun (WGS) entry which is preliminary data.</text>
</comment>
<evidence type="ECO:0000313" key="1">
    <source>
        <dbReference type="EMBL" id="TDW20320.1"/>
    </source>
</evidence>
<evidence type="ECO:0000313" key="2">
    <source>
        <dbReference type="Proteomes" id="UP000294743"/>
    </source>
</evidence>
<dbReference type="PANTHER" id="PTHR43657">
    <property type="entry name" value="TRYPTOPHAN RNA-BINDING ATTENUATOR PROTEIN-LIKE PROTEIN"/>
    <property type="match status" value="1"/>
</dbReference>
<keyword evidence="2" id="KW-1185">Reference proteome</keyword>
<proteinExistence type="predicted"/>
<dbReference type="PANTHER" id="PTHR43657:SF1">
    <property type="entry name" value="ALTERED INHERITANCE OF MITOCHONDRIA PROTEIN 24, MITOCHONDRIAL"/>
    <property type="match status" value="1"/>
</dbReference>
<dbReference type="NCBIfam" id="TIGR00266">
    <property type="entry name" value="TIGR00266 family protein"/>
    <property type="match status" value="1"/>
</dbReference>
<dbReference type="AlphaFoldDB" id="A0A4R7ZX98"/>
<gene>
    <name evidence="1" type="ORF">EDD63_1131</name>
</gene>
<reference evidence="1 2" key="1">
    <citation type="submission" date="2019-03" db="EMBL/GenBank/DDBJ databases">
        <title>Genomic Encyclopedia of Type Strains, Phase IV (KMG-IV): sequencing the most valuable type-strain genomes for metagenomic binning, comparative biology and taxonomic classification.</title>
        <authorList>
            <person name="Goeker M."/>
        </authorList>
    </citation>
    <scope>NUCLEOTIDE SEQUENCE [LARGE SCALE GENOMIC DNA]</scope>
    <source>
        <strain evidence="1 2">DSM 28867</strain>
    </source>
</reference>
<organism evidence="1 2">
    <name type="scientific">Breznakia blatticola</name>
    <dbReference type="NCBI Taxonomy" id="1754012"/>
    <lineage>
        <taxon>Bacteria</taxon>
        <taxon>Bacillati</taxon>
        <taxon>Bacillota</taxon>
        <taxon>Erysipelotrichia</taxon>
        <taxon>Erysipelotrichales</taxon>
        <taxon>Erysipelotrichaceae</taxon>
        <taxon>Breznakia</taxon>
    </lineage>
</organism>
<dbReference type="Proteomes" id="UP000294743">
    <property type="component" value="Unassembled WGS sequence"/>
</dbReference>
<dbReference type="Pfam" id="PF01987">
    <property type="entry name" value="AIM24"/>
    <property type="match status" value="1"/>
</dbReference>
<sequence>MKYTKTSSTAFPLVEIQLQANEVVRIERGAMAYHNGKVNLEGKMNSNGSTGIGGLLKAVGRSVVSGESMFITTVTGLADDAKIGIAPNAPGEIREIQVSGQNQWRLNDSAFFACDEGVSYDMERQSFGKAVFGRTGGFFVMTTKGEGSMLISSYGDILEFELDGTQPFVVDNSHVVAWNTSLNYEIKVASGTFGFKSGEGLVNEFSGVGKVLVQTRNIEALASIIDPYIVKGN</sequence>
<dbReference type="SUPFAM" id="SSF51219">
    <property type="entry name" value="TRAP-like"/>
    <property type="match status" value="1"/>
</dbReference>
<dbReference type="InterPro" id="IPR002838">
    <property type="entry name" value="AIM24"/>
</dbReference>
<dbReference type="Gene3D" id="3.60.160.10">
    <property type="entry name" value="Mitochondrial biogenesis AIM24"/>
    <property type="match status" value="1"/>
</dbReference>
<dbReference type="InterPro" id="IPR036983">
    <property type="entry name" value="AIM24_sf"/>
</dbReference>
<protein>
    <submittedName>
        <fullName evidence="1">Uncharacterized protein (TIGR00266 family)</fullName>
    </submittedName>
</protein>
<dbReference type="InterPro" id="IPR016031">
    <property type="entry name" value="Trp_RNA-bd_attenuator-like_dom"/>
</dbReference>
<name>A0A4R7ZX98_9FIRM</name>
<accession>A0A4R7ZX98</accession>